<dbReference type="PANTHER" id="PTHR45632:SF4">
    <property type="entry name" value="KELCH-LIKE PROTEIN 36"/>
    <property type="match status" value="1"/>
</dbReference>
<evidence type="ECO:0000256" key="7">
    <source>
        <dbReference type="SAM" id="MobiDB-lite"/>
    </source>
</evidence>
<reference evidence="9 10" key="1">
    <citation type="journal article" date="2014" name="Nat. Genet.">
        <title>Whole-genome sequence of a flatfish provides insights into ZW sex chromosome evolution and adaptation to a benthic lifestyle.</title>
        <authorList>
            <person name="Chen S."/>
            <person name="Zhang G."/>
            <person name="Shao C."/>
            <person name="Huang Q."/>
            <person name="Liu G."/>
            <person name="Zhang P."/>
            <person name="Song W."/>
            <person name="An N."/>
            <person name="Chalopin D."/>
            <person name="Volff J.N."/>
            <person name="Hong Y."/>
            <person name="Li Q."/>
            <person name="Sha Z."/>
            <person name="Zhou H."/>
            <person name="Xie M."/>
            <person name="Yu Q."/>
            <person name="Liu Y."/>
            <person name="Xiang H."/>
            <person name="Wang N."/>
            <person name="Wu K."/>
            <person name="Yang C."/>
            <person name="Zhou Q."/>
            <person name="Liao X."/>
            <person name="Yang L."/>
            <person name="Hu Q."/>
            <person name="Zhang J."/>
            <person name="Meng L."/>
            <person name="Jin L."/>
            <person name="Tian Y."/>
            <person name="Lian J."/>
            <person name="Yang J."/>
            <person name="Miao G."/>
            <person name="Liu S."/>
            <person name="Liang Z."/>
            <person name="Yan F."/>
            <person name="Li Y."/>
            <person name="Sun B."/>
            <person name="Zhang H."/>
            <person name="Zhang J."/>
            <person name="Zhu Y."/>
            <person name="Du M."/>
            <person name="Zhao Y."/>
            <person name="Schartl M."/>
            <person name="Tang Q."/>
            <person name="Wang J."/>
        </authorList>
    </citation>
    <scope>NUCLEOTIDE SEQUENCE</scope>
</reference>
<dbReference type="InParanoid" id="A0A3P8UJJ3"/>
<dbReference type="GeneID" id="103379745"/>
<dbReference type="OrthoDB" id="6611570at2759"/>
<dbReference type="InterPro" id="IPR011705">
    <property type="entry name" value="BACK"/>
</dbReference>
<protein>
    <recommendedName>
        <fullName evidence="3">Kelch-like protein 36</fullName>
    </recommendedName>
</protein>
<dbReference type="SMART" id="SM00225">
    <property type="entry name" value="BTB"/>
    <property type="match status" value="1"/>
</dbReference>
<dbReference type="GeneTree" id="ENSGT00940000157543"/>
<evidence type="ECO:0000256" key="4">
    <source>
        <dbReference type="ARBA" id="ARBA00022441"/>
    </source>
</evidence>
<dbReference type="CTD" id="79786"/>
<evidence type="ECO:0000313" key="9">
    <source>
        <dbReference type="Ensembl" id="ENSCSEP00000000455.1"/>
    </source>
</evidence>
<dbReference type="Ensembl" id="ENSCSET00000000480.1">
    <property type="protein sequence ID" value="ENSCSEP00000000455.1"/>
    <property type="gene ID" value="ENSCSEG00000000325.1"/>
</dbReference>
<accession>A0A3P8UJJ3</accession>
<dbReference type="PANTHER" id="PTHR45632">
    <property type="entry name" value="LD33804P"/>
    <property type="match status" value="1"/>
</dbReference>
<dbReference type="GO" id="GO:0016567">
    <property type="term" value="P:protein ubiquitination"/>
    <property type="evidence" value="ECO:0007669"/>
    <property type="project" value="UniProtKB-UniPathway"/>
</dbReference>
<evidence type="ECO:0000256" key="6">
    <source>
        <dbReference type="ARBA" id="ARBA00022786"/>
    </source>
</evidence>
<dbReference type="InterPro" id="IPR017096">
    <property type="entry name" value="BTB-kelch_protein"/>
</dbReference>
<evidence type="ECO:0000313" key="10">
    <source>
        <dbReference type="Proteomes" id="UP000265120"/>
    </source>
</evidence>
<comment type="pathway">
    <text evidence="2">Protein modification; protein ubiquitination.</text>
</comment>
<evidence type="ECO:0000256" key="1">
    <source>
        <dbReference type="ARBA" id="ARBA00003098"/>
    </source>
</evidence>
<evidence type="ECO:0000259" key="8">
    <source>
        <dbReference type="PROSITE" id="PS50097"/>
    </source>
</evidence>
<dbReference type="Pfam" id="PF07707">
    <property type="entry name" value="BACK"/>
    <property type="match status" value="1"/>
</dbReference>
<proteinExistence type="predicted"/>
<dbReference type="Gene3D" id="2.120.10.80">
    <property type="entry name" value="Kelch-type beta propeller"/>
    <property type="match status" value="1"/>
</dbReference>
<keyword evidence="6" id="KW-0833">Ubl conjugation pathway</keyword>
<dbReference type="InterPro" id="IPR006652">
    <property type="entry name" value="Kelch_1"/>
</dbReference>
<sequence>MESGKQNREWPQWICQSKVFKSPDQAADVLRGLSEQRYQDQFCDVVLVVQDQRVPAHRALLATCSQYFQAMFTLGMKEERQQVVELVGMSYLGLKAVVDFLYSGELPLDGGNIDNVLEAAHHLQVWRAVDFCCEYMEKDLNEDNFLYLQELALLYSLERLDAFIDRFILEHFSTLSSTIEFLDNVSVHKLSSYLCSDQVQHQGEQMLLKVALQWLNQTPERSVHARLLLSHIHFPLMEPVELVDLVLPALRSLPLTEESDCQDLVEEALEYRSRPSAQPLLQTERSRLRGGEEQLLLFGGEVSEAASEELTAHVGRLDAETGSWVAETELPVRHSHHCVAVLGGFVFVAGGSLSRDNSEDSISNLLYRYDPRHKHWTKCCPMNQKRVDFYLGSVGQRLIAVGGRNDSPLSSVEVYCPADDSWSYVAPLPRFTYSHAGTVHDGLVYVSGGHDYQIGPYCKDLLSYDVSKDGESWVERQPMSVPRGWHCMASLHHLIYAIGGSNDHEDTAERYDILQVESYDPRHDQWTQVSSRLPLPNSEAAVAVWAGKIYVLGGYSWEEMVFYRSTQIYDPHRGSWSRGPDLPRNTGGAAACVCTARTSTSPHKKKGQRNTEQSDPT</sequence>
<dbReference type="Gene3D" id="3.30.710.10">
    <property type="entry name" value="Potassium Channel Kv1.1, Chain A"/>
    <property type="match status" value="1"/>
</dbReference>
<feature type="domain" description="BTB" evidence="8">
    <location>
        <begin position="43"/>
        <end position="110"/>
    </location>
</feature>
<keyword evidence="5" id="KW-0677">Repeat</keyword>
<keyword evidence="4" id="KW-0880">Kelch repeat</keyword>
<dbReference type="STRING" id="244447.ENSCSEP00000000455"/>
<dbReference type="KEGG" id="csem:103379745"/>
<dbReference type="PROSITE" id="PS50097">
    <property type="entry name" value="BTB"/>
    <property type="match status" value="1"/>
</dbReference>
<dbReference type="SUPFAM" id="SSF54695">
    <property type="entry name" value="POZ domain"/>
    <property type="match status" value="1"/>
</dbReference>
<dbReference type="AlphaFoldDB" id="A0A3P8UJJ3"/>
<reference evidence="9" key="2">
    <citation type="submission" date="2025-08" db="UniProtKB">
        <authorList>
            <consortium name="Ensembl"/>
        </authorList>
    </citation>
    <scope>IDENTIFICATION</scope>
</reference>
<dbReference type="Pfam" id="PF24981">
    <property type="entry name" value="Beta-prop_ATRN-LZTR1"/>
    <property type="match status" value="1"/>
</dbReference>
<keyword evidence="10" id="KW-1185">Reference proteome</keyword>
<organism evidence="9 10">
    <name type="scientific">Cynoglossus semilaevis</name>
    <name type="common">Tongue sole</name>
    <dbReference type="NCBI Taxonomy" id="244447"/>
    <lineage>
        <taxon>Eukaryota</taxon>
        <taxon>Metazoa</taxon>
        <taxon>Chordata</taxon>
        <taxon>Craniata</taxon>
        <taxon>Vertebrata</taxon>
        <taxon>Euteleostomi</taxon>
        <taxon>Actinopterygii</taxon>
        <taxon>Neopterygii</taxon>
        <taxon>Teleostei</taxon>
        <taxon>Neoteleostei</taxon>
        <taxon>Acanthomorphata</taxon>
        <taxon>Carangaria</taxon>
        <taxon>Pleuronectiformes</taxon>
        <taxon>Pleuronectoidei</taxon>
        <taxon>Cynoglossidae</taxon>
        <taxon>Cynoglossinae</taxon>
        <taxon>Cynoglossus</taxon>
    </lineage>
</organism>
<dbReference type="InterPro" id="IPR011333">
    <property type="entry name" value="SKP1/BTB/POZ_sf"/>
</dbReference>
<dbReference type="SMART" id="SM00612">
    <property type="entry name" value="Kelch"/>
    <property type="match status" value="6"/>
</dbReference>
<comment type="function">
    <text evidence="1">Probable substrate-specific adapter of an E3 ubiquitin-protein ligase complex which mediates the ubiquitination and subsequent proteasomal degradation of target proteins.</text>
</comment>
<dbReference type="PIRSF" id="PIRSF037037">
    <property type="entry name" value="Kelch-like_protein_gigaxonin"/>
    <property type="match status" value="1"/>
</dbReference>
<dbReference type="SMART" id="SM00875">
    <property type="entry name" value="BACK"/>
    <property type="match status" value="1"/>
</dbReference>
<dbReference type="InterPro" id="IPR000210">
    <property type="entry name" value="BTB/POZ_dom"/>
</dbReference>
<dbReference type="Proteomes" id="UP000265120">
    <property type="component" value="Chromosome 6"/>
</dbReference>
<dbReference type="FunCoup" id="A0A3P8UJJ3">
    <property type="interactions" value="524"/>
</dbReference>
<evidence type="ECO:0000256" key="2">
    <source>
        <dbReference type="ARBA" id="ARBA00004906"/>
    </source>
</evidence>
<dbReference type="UniPathway" id="UPA00143"/>
<evidence type="ECO:0000256" key="3">
    <source>
        <dbReference type="ARBA" id="ARBA00019802"/>
    </source>
</evidence>
<dbReference type="RefSeq" id="XP_008309626.1">
    <property type="nucleotide sequence ID" value="XM_008311404.3"/>
</dbReference>
<name>A0A3P8UJJ3_CYNSE</name>
<reference evidence="9" key="3">
    <citation type="submission" date="2025-09" db="UniProtKB">
        <authorList>
            <consortium name="Ensembl"/>
        </authorList>
    </citation>
    <scope>IDENTIFICATION</scope>
</reference>
<dbReference type="InterPro" id="IPR056737">
    <property type="entry name" value="Beta-prop_ATRN-MKLN-like"/>
</dbReference>
<dbReference type="SUPFAM" id="SSF117281">
    <property type="entry name" value="Kelch motif"/>
    <property type="match status" value="1"/>
</dbReference>
<dbReference type="InterPro" id="IPR015915">
    <property type="entry name" value="Kelch-typ_b-propeller"/>
</dbReference>
<dbReference type="OMA" id="RPAEDRW"/>
<evidence type="ECO:0000256" key="5">
    <source>
        <dbReference type="ARBA" id="ARBA00022737"/>
    </source>
</evidence>
<dbReference type="GO" id="GO:0097602">
    <property type="term" value="F:cullin family protein binding"/>
    <property type="evidence" value="ECO:0007669"/>
    <property type="project" value="TreeGrafter"/>
</dbReference>
<feature type="region of interest" description="Disordered" evidence="7">
    <location>
        <begin position="596"/>
        <end position="617"/>
    </location>
</feature>
<dbReference type="Pfam" id="PF00651">
    <property type="entry name" value="BTB"/>
    <property type="match status" value="1"/>
</dbReference>
<dbReference type="Gene3D" id="1.25.40.420">
    <property type="match status" value="1"/>
</dbReference>